<comment type="caution">
    <text evidence="2">The sequence shown here is derived from an EMBL/GenBank/DDBJ whole genome shotgun (WGS) entry which is preliminary data.</text>
</comment>
<dbReference type="Pfam" id="PF04717">
    <property type="entry name" value="Phage_base_V"/>
    <property type="match status" value="1"/>
</dbReference>
<accession>A0A2S9GTD4</accession>
<evidence type="ECO:0000313" key="3">
    <source>
        <dbReference type="Proteomes" id="UP000237839"/>
    </source>
</evidence>
<dbReference type="OrthoDB" id="4931325at2"/>
<evidence type="ECO:0000259" key="1">
    <source>
        <dbReference type="Pfam" id="PF04717"/>
    </source>
</evidence>
<feature type="domain" description="Gp5/Type VI secretion system Vgr protein OB-fold" evidence="1">
    <location>
        <begin position="19"/>
        <end position="84"/>
    </location>
</feature>
<keyword evidence="3" id="KW-1185">Reference proteome</keyword>
<dbReference type="InterPro" id="IPR037026">
    <property type="entry name" value="Vgr_OB-fold_dom_sf"/>
</dbReference>
<sequence>MTSDLSDLLRLILNLIRFGSIAEVDYDAQKVRVLVGKNLTDWRPWATQRAGDTQTWWPPTKGEQVILFSPEGDFNQSILFPAVYSEHAKPPSTNPAHHTTKYPDGAIIQYDHEAHALTAILPSGSSALVKADKVTSDAKETLCTGNLTVAKNLIVNGMSSLNAGMAVLPGTDGAAASIQGKLNVSDDVIAKGISLTGHKHPVIALGADSGVAK</sequence>
<gene>
    <name evidence="2" type="ORF">S2091_4269</name>
</gene>
<name>A0A2S9GTD4_9BURK</name>
<dbReference type="EMBL" id="PUGF01000031">
    <property type="protein sequence ID" value="PRC90973.1"/>
    <property type="molecule type" value="Genomic_DNA"/>
</dbReference>
<proteinExistence type="predicted"/>
<dbReference type="AlphaFoldDB" id="A0A2S9GTD4"/>
<dbReference type="InterPro" id="IPR006531">
    <property type="entry name" value="Gp5/Vgr_OB"/>
</dbReference>
<dbReference type="InterPro" id="IPR013046">
    <property type="entry name" value="GpV/Gp45"/>
</dbReference>
<organism evidence="2 3">
    <name type="scientific">Solimicrobium silvestre</name>
    <dbReference type="NCBI Taxonomy" id="2099400"/>
    <lineage>
        <taxon>Bacteria</taxon>
        <taxon>Pseudomonadati</taxon>
        <taxon>Pseudomonadota</taxon>
        <taxon>Betaproteobacteria</taxon>
        <taxon>Burkholderiales</taxon>
        <taxon>Oxalobacteraceae</taxon>
        <taxon>Solimicrobium</taxon>
    </lineage>
</organism>
<dbReference type="Gene3D" id="6.20.150.10">
    <property type="match status" value="1"/>
</dbReference>
<reference evidence="2 3" key="1">
    <citation type="submission" date="2018-02" db="EMBL/GenBank/DDBJ databases">
        <title>Solimicrobium silvestre gen. nov., sp. nov., isolated from alpine forest soil.</title>
        <authorList>
            <person name="Margesin R."/>
            <person name="Albuquerque L."/>
            <person name="Zhang D.-C."/>
            <person name="Froufe H.J.C."/>
            <person name="Severino R."/>
            <person name="Roxo I."/>
            <person name="Egas C."/>
            <person name="Da Costa M.S."/>
        </authorList>
    </citation>
    <scope>NUCLEOTIDE SEQUENCE [LARGE SCALE GENOMIC DNA]</scope>
    <source>
        <strain evidence="2 3">S20-91</strain>
    </source>
</reference>
<evidence type="ECO:0000313" key="2">
    <source>
        <dbReference type="EMBL" id="PRC90973.1"/>
    </source>
</evidence>
<dbReference type="NCBIfam" id="TIGR01644">
    <property type="entry name" value="phage_P2_V"/>
    <property type="match status" value="1"/>
</dbReference>
<dbReference type="Gene3D" id="2.40.50.230">
    <property type="entry name" value="Gp5 N-terminal domain"/>
    <property type="match status" value="1"/>
</dbReference>
<dbReference type="RefSeq" id="WP_105534001.1">
    <property type="nucleotide sequence ID" value="NZ_PUGF01000031.1"/>
</dbReference>
<dbReference type="Proteomes" id="UP000237839">
    <property type="component" value="Unassembled WGS sequence"/>
</dbReference>
<protein>
    <submittedName>
        <fullName evidence="2">Phage baseplate assembly protein V</fullName>
    </submittedName>
</protein>